<protein>
    <submittedName>
        <fullName evidence="1">Uncharacterized protein</fullName>
    </submittedName>
</protein>
<sequence>MKILNFLIYTKELMRNMGFFYFMRRHATLIPFSKQHHQILVLAQLLKADVPDYEGLPKTIEGKREYLLKKFNEVILPNFANHRNIFYPAIIQWGFQDELLLQQIQQWEDDVLMICKSIKEENAISSMQLNELGYTLDRLVRAKERELYQKVQARFSAELEELQF</sequence>
<evidence type="ECO:0000313" key="2">
    <source>
        <dbReference type="Proteomes" id="UP000240608"/>
    </source>
</evidence>
<name>A0A2T4DST8_9BACT</name>
<dbReference type="AlphaFoldDB" id="A0A2T4DST8"/>
<comment type="caution">
    <text evidence="1">The sequence shown here is derived from an EMBL/GenBank/DDBJ whole genome shotgun (WGS) entry which is preliminary data.</text>
</comment>
<dbReference type="Proteomes" id="UP000240608">
    <property type="component" value="Unassembled WGS sequence"/>
</dbReference>
<evidence type="ECO:0000313" key="1">
    <source>
        <dbReference type="EMBL" id="PTB96889.1"/>
    </source>
</evidence>
<proteinExistence type="predicted"/>
<reference evidence="1 2" key="1">
    <citation type="submission" date="2018-03" db="EMBL/GenBank/DDBJ databases">
        <title>Cross-interface Injection: A General Nanoliter Liquid Handling Method Applied to Single Cells Genome Amplification Automated Nanoliter Liquid Handling Applied to Single Cell Multiple Displacement Amplification.</title>
        <authorList>
            <person name="Yun J."/>
            <person name="Xu P."/>
            <person name="Xu J."/>
            <person name="Dai X."/>
            <person name="Wang Y."/>
            <person name="Zheng X."/>
            <person name="Cao C."/>
            <person name="Yi Q."/>
            <person name="Zhu Y."/>
            <person name="Wang L."/>
            <person name="Dong Z."/>
            <person name="Huang Y."/>
            <person name="Huang L."/>
            <person name="Du W."/>
        </authorList>
    </citation>
    <scope>NUCLEOTIDE SEQUENCE [LARGE SCALE GENOMIC DNA]</scope>
    <source>
        <strain evidence="1 2">Z-D1-2</strain>
    </source>
</reference>
<accession>A0A2T4DST8</accession>
<organism evidence="1 2">
    <name type="scientific">Marivirga lumbricoides</name>
    <dbReference type="NCBI Taxonomy" id="1046115"/>
    <lineage>
        <taxon>Bacteria</taxon>
        <taxon>Pseudomonadati</taxon>
        <taxon>Bacteroidota</taxon>
        <taxon>Cytophagia</taxon>
        <taxon>Cytophagales</taxon>
        <taxon>Marivirgaceae</taxon>
        <taxon>Marivirga</taxon>
    </lineage>
</organism>
<gene>
    <name evidence="1" type="ORF">C9994_05350</name>
</gene>
<dbReference type="EMBL" id="PYVU01000032">
    <property type="protein sequence ID" value="PTB96889.1"/>
    <property type="molecule type" value="Genomic_DNA"/>
</dbReference>